<dbReference type="OrthoDB" id="9767827at2"/>
<keyword evidence="2" id="KW-1185">Reference proteome</keyword>
<protein>
    <submittedName>
        <fullName evidence="1">Uncharacterized protein</fullName>
    </submittedName>
</protein>
<dbReference type="EMBL" id="AE007872">
    <property type="protein sequence ID" value="AAK90618.1"/>
    <property type="molecule type" value="Genomic_DNA"/>
</dbReference>
<reference evidence="1 2" key="1">
    <citation type="journal article" date="2001" name="Science">
        <title>The genome of the natural genetic engineer Agrobacterium tumefaciens C58.</title>
        <authorList>
            <person name="Wood D.W."/>
            <person name="Setubal J.C."/>
            <person name="Kaul R."/>
            <person name="Monks D.E."/>
            <person name="Kitajima J.P."/>
            <person name="Okura V.K."/>
            <person name="Zhou Y."/>
            <person name="Chen L."/>
            <person name="Wood G.E."/>
            <person name="Almeida N.F.Jr."/>
            <person name="Woo L."/>
            <person name="Chen Y."/>
            <person name="Paulsen I.T."/>
            <person name="Eisen J.A."/>
            <person name="Karp P.D."/>
            <person name="Bovee D.Sr."/>
            <person name="Chapman P."/>
            <person name="Clendenning J."/>
            <person name="Deatherage G."/>
            <person name="Gillet W."/>
            <person name="Grant C."/>
            <person name="Kutyavin T."/>
            <person name="Levy R."/>
            <person name="Li M.J."/>
            <person name="McClelland E."/>
            <person name="Palmieri A."/>
            <person name="Raymond C."/>
            <person name="Rouse G."/>
            <person name="Saenphimmachak C."/>
            <person name="Wu Z."/>
            <person name="Romero P."/>
            <person name="Gordon D."/>
            <person name="Zhang S."/>
            <person name="Yoo H."/>
            <person name="Tao Y."/>
            <person name="Biddle P."/>
            <person name="Jung M."/>
            <person name="Krespan W."/>
            <person name="Perry M."/>
            <person name="Gordon-Kamm B."/>
            <person name="Liao L."/>
            <person name="Kim S."/>
            <person name="Hendrick C."/>
            <person name="Zhao Z.Y."/>
            <person name="Dolan M."/>
            <person name="Chumley F."/>
            <person name="Tingey S.V."/>
            <person name="Tomb J.F."/>
            <person name="Gordon M.P."/>
            <person name="Olson M.V."/>
            <person name="Nester E.W."/>
        </authorList>
    </citation>
    <scope>NUCLEOTIDE SEQUENCE [LARGE SCALE GENOMIC DNA]</scope>
    <source>
        <strain evidence="2">C58 / ATCC 33970</strain>
    </source>
</reference>
<evidence type="ECO:0000313" key="2">
    <source>
        <dbReference type="Proteomes" id="UP000000813"/>
    </source>
</evidence>
<dbReference type="BioCyc" id="AGRO:ATU5244-MONOMER"/>
<organism evidence="1 2">
    <name type="scientific">Agrobacterium fabrum (strain C58 / ATCC 33970)</name>
    <name type="common">Agrobacterium tumefaciens (strain C58)</name>
    <dbReference type="NCBI Taxonomy" id="176299"/>
    <lineage>
        <taxon>Bacteria</taxon>
        <taxon>Pseudomonadati</taxon>
        <taxon>Pseudomonadota</taxon>
        <taxon>Alphaproteobacteria</taxon>
        <taxon>Hyphomicrobiales</taxon>
        <taxon>Rhizobiaceae</taxon>
        <taxon>Rhizobium/Agrobacterium group</taxon>
        <taxon>Agrobacterium</taxon>
        <taxon>Agrobacterium tumefaciens complex</taxon>
    </lineage>
</organism>
<dbReference type="AlphaFoldDB" id="A9CLH9"/>
<reference evidence="1 2" key="2">
    <citation type="journal article" date="2001" name="Science">
        <title>Genome sequence of the plant pathogen and biotechnology agent Agrobacterium tumefaciens C58.</title>
        <authorList>
            <person name="Goodner B."/>
            <person name="Hinkle G."/>
            <person name="Gattung S."/>
            <person name="Miller N."/>
            <person name="Blanchard M."/>
            <person name="Qurollo B."/>
            <person name="Goldman B.S."/>
            <person name="Cao Y."/>
            <person name="Askenazi M."/>
            <person name="Halling C."/>
            <person name="Mullin L."/>
            <person name="Houmiel K."/>
            <person name="Gordon J."/>
            <person name="Vaudin M."/>
            <person name="Iartchouk O."/>
            <person name="Epp A."/>
            <person name="Liu F."/>
            <person name="Wollam C."/>
            <person name="Allinger M."/>
            <person name="Doughty D."/>
            <person name="Scott C."/>
            <person name="Lappas C."/>
            <person name="Markelz B."/>
            <person name="Flanagan C."/>
            <person name="Crowell C."/>
            <person name="Gurson J."/>
            <person name="Lomo C."/>
            <person name="Sear C."/>
            <person name="Strub G."/>
            <person name="Cielo C."/>
            <person name="Slater S."/>
        </authorList>
    </citation>
    <scope>NUCLEOTIDE SEQUENCE [LARGE SCALE GENOMIC DNA]</scope>
    <source>
        <strain evidence="2">C58 / ATCC 33970</strain>
    </source>
</reference>
<proteinExistence type="predicted"/>
<dbReference type="HOGENOM" id="CLU_1615531_0_0_5"/>
<gene>
    <name evidence="1" type="ordered locus">Atu5244</name>
</gene>
<name>A9CLH9_AGRFC</name>
<dbReference type="eggNOG" id="COG1865">
    <property type="taxonomic scope" value="Bacteria"/>
</dbReference>
<dbReference type="PIR" id="AG3189">
    <property type="entry name" value="AG3189"/>
</dbReference>
<dbReference type="KEGG" id="atu:Atu5244"/>
<dbReference type="Proteomes" id="UP000000813">
    <property type="component" value="Plasmid At"/>
</dbReference>
<dbReference type="EnsemblBacteria" id="AAK90618">
    <property type="protein sequence ID" value="AAK90618"/>
    <property type="gene ID" value="Atu5244"/>
</dbReference>
<keyword evidence="1" id="KW-0614">Plasmid</keyword>
<sequence>MRQSGMDCSLDLFARNVPDTTWPMKAPEVLCLDKSPGVRFAAKQAVLSWSLTRPGFVRADTAVWLEVSDADPPIDIAPVDLPRAGLTWADYGEAAQLMTLRDVTKNHPPNGNAATPLLSASRPLTLPMPAVGADTPRLGQSGTMAGGRAWMAEQTCTSQGSQER</sequence>
<accession>A9CLH9</accession>
<geneLocation type="plasmid" evidence="1 2">
    <name>At</name>
</geneLocation>
<evidence type="ECO:0000313" key="1">
    <source>
        <dbReference type="EMBL" id="AAK90618.1"/>
    </source>
</evidence>